<organism evidence="1">
    <name type="scientific">Albugo laibachii Nc14</name>
    <dbReference type="NCBI Taxonomy" id="890382"/>
    <lineage>
        <taxon>Eukaryota</taxon>
        <taxon>Sar</taxon>
        <taxon>Stramenopiles</taxon>
        <taxon>Oomycota</taxon>
        <taxon>Peronosporomycetes</taxon>
        <taxon>Albuginales</taxon>
        <taxon>Albuginaceae</taxon>
        <taxon>Albugo</taxon>
    </lineage>
</organism>
<reference evidence="1" key="1">
    <citation type="journal article" date="2011" name="PLoS Biol.">
        <title>Gene gain and loss during evolution of obligate parasitism in the white rust pathogen of Arabidopsis thaliana.</title>
        <authorList>
            <person name="Kemen E."/>
            <person name="Gardiner A."/>
            <person name="Schultz-Larsen T."/>
            <person name="Kemen A.C."/>
            <person name="Balmuth A.L."/>
            <person name="Robert-Seilaniantz A."/>
            <person name="Bailey K."/>
            <person name="Holub E."/>
            <person name="Studholme D.J."/>
            <person name="Maclean D."/>
            <person name="Jones J.D."/>
        </authorList>
    </citation>
    <scope>NUCLEOTIDE SEQUENCE</scope>
</reference>
<dbReference type="HOGENOM" id="CLU_1790477_0_0_1"/>
<dbReference type="AlphaFoldDB" id="F0X207"/>
<gene>
    <name evidence="1" type="primary">AlNc14C773G12493</name>
    <name evidence="1" type="ORF">ALNC14_140110</name>
</gene>
<name>F0X207_9STRA</name>
<accession>F0X207</accession>
<sequence length="145" mass="16756">MKMNKDNQVAIKQLKSKKSAESAKRVDVRFNFIFHCAHAQVVQPILSPLEFLQRSYCCILKNLCKLLKHKVSSPVDESGNMPKITGAICQDFKVYPPNMGTQSMKDSYEEQLQEIHLSAHCLVTTKIYFWKDGLFWGRLARVYKE</sequence>
<protein>
    <submittedName>
        <fullName evidence="1">AlNc14C773G12493 protein</fullName>
    </submittedName>
</protein>
<evidence type="ECO:0000313" key="1">
    <source>
        <dbReference type="EMBL" id="CCA27867.1"/>
    </source>
</evidence>
<dbReference type="EMBL" id="FR824710">
    <property type="protein sequence ID" value="CCA27867.1"/>
    <property type="molecule type" value="Genomic_DNA"/>
</dbReference>
<reference evidence="1" key="2">
    <citation type="submission" date="2011-02" db="EMBL/GenBank/DDBJ databases">
        <authorList>
            <person name="MacLean D."/>
        </authorList>
    </citation>
    <scope>NUCLEOTIDE SEQUENCE</scope>
</reference>
<proteinExistence type="predicted"/>